<evidence type="ECO:0000313" key="2">
    <source>
        <dbReference type="Proteomes" id="UP000011173"/>
    </source>
</evidence>
<organism evidence="1 2">
    <name type="scientific">Nonlabens dokdonensis (strain DSM 17205 / KCTC 12402 / DSW-6)</name>
    <name type="common">Donghaeana dokdonensis</name>
    <dbReference type="NCBI Taxonomy" id="592029"/>
    <lineage>
        <taxon>Bacteria</taxon>
        <taxon>Pseudomonadati</taxon>
        <taxon>Bacteroidota</taxon>
        <taxon>Flavobacteriia</taxon>
        <taxon>Flavobacteriales</taxon>
        <taxon>Flavobacteriaceae</taxon>
        <taxon>Nonlabens</taxon>
    </lineage>
</organism>
<dbReference type="PATRIC" id="fig|592029.3.peg.3447"/>
<proteinExistence type="predicted"/>
<dbReference type="EMBL" id="CP001397">
    <property type="protein sequence ID" value="AGC78600.1"/>
    <property type="molecule type" value="Genomic_DNA"/>
</dbReference>
<dbReference type="Proteomes" id="UP000011173">
    <property type="component" value="Chromosome"/>
</dbReference>
<sequence>MQILGILNVDIDNSNQTLKTKNMKNSNRILNLNSDFPILSRNRSFDENLPFDEDMEASRLFFLC</sequence>
<dbReference type="STRING" id="592029.DDD_3473"/>
<dbReference type="AlphaFoldDB" id="L7WA92"/>
<accession>L7WA92</accession>
<dbReference type="KEGG" id="ndo:DDD_3473"/>
<protein>
    <submittedName>
        <fullName evidence="1">Uncharacterized protein</fullName>
    </submittedName>
</protein>
<evidence type="ECO:0000313" key="1">
    <source>
        <dbReference type="EMBL" id="AGC78600.1"/>
    </source>
</evidence>
<dbReference type="HOGENOM" id="CLU_2863311_0_0_10"/>
<reference evidence="1 2" key="1">
    <citation type="journal article" date="2013" name="Genome Biol. Evol.">
        <title>Genomic makeup of the marine flavobacterium Nonlabens (Donghaeana) dokdonensis DSW-6 and identification of a novel class of rhodopsins.</title>
        <authorList>
            <person name="Kwon S.K."/>
            <person name="Kim B.K."/>
            <person name="Song J.Y."/>
            <person name="Kwak M.J."/>
            <person name="Lee C.H."/>
            <person name="Yoon J.H."/>
            <person name="Oh T.K."/>
            <person name="Kim J.F."/>
        </authorList>
    </citation>
    <scope>NUCLEOTIDE SEQUENCE [LARGE SCALE GENOMIC DNA]</scope>
    <source>
        <strain evidence="2">DSM 17205 / KCTC 12402 / DSW-6</strain>
    </source>
</reference>
<name>L7WA92_NONDD</name>
<gene>
    <name evidence="1" type="ordered locus">DDD_3473</name>
</gene>